<keyword evidence="6" id="KW-0812">Transmembrane</keyword>
<dbReference type="PATRIC" id="fig|573737.6.peg.1464"/>
<keyword evidence="2" id="KW-1043">Host membrane</keyword>
<dbReference type="AlphaFoldDB" id="A0A0E3U4Z3"/>
<keyword evidence="3" id="KW-0843">Virulence</keyword>
<organism evidence="8 9">
    <name type="scientific">Pandoraea oxalativorans</name>
    <dbReference type="NCBI Taxonomy" id="573737"/>
    <lineage>
        <taxon>Bacteria</taxon>
        <taxon>Pseudomonadati</taxon>
        <taxon>Pseudomonadota</taxon>
        <taxon>Betaproteobacteria</taxon>
        <taxon>Burkholderiales</taxon>
        <taxon>Burkholderiaceae</taxon>
        <taxon>Pandoraea</taxon>
    </lineage>
</organism>
<keyword evidence="6" id="KW-1133">Transmembrane helix</keyword>
<evidence type="ECO:0000313" key="8">
    <source>
        <dbReference type="EMBL" id="AKC68714.1"/>
    </source>
</evidence>
<feature type="domain" description="Translocator protein BipB-like C-terminal" evidence="7">
    <location>
        <begin position="305"/>
        <end position="494"/>
    </location>
</feature>
<dbReference type="KEGG" id="pox:MB84_03425"/>
<dbReference type="Proteomes" id="UP000035050">
    <property type="component" value="Chromosome"/>
</dbReference>
<dbReference type="Pfam" id="PF04888">
    <property type="entry name" value="SseC"/>
    <property type="match status" value="2"/>
</dbReference>
<keyword evidence="5" id="KW-0175">Coiled coil</keyword>
<feature type="transmembrane region" description="Helical" evidence="6">
    <location>
        <begin position="199"/>
        <end position="220"/>
    </location>
</feature>
<feature type="coiled-coil region" evidence="5">
    <location>
        <begin position="124"/>
        <end position="166"/>
    </location>
</feature>
<evidence type="ECO:0000256" key="5">
    <source>
        <dbReference type="SAM" id="Coils"/>
    </source>
</evidence>
<feature type="transmembrane region" description="Helical" evidence="6">
    <location>
        <begin position="241"/>
        <end position="261"/>
    </location>
</feature>
<keyword evidence="9" id="KW-1185">Reference proteome</keyword>
<sequence>MTVIGAIGAAYRPSSLGDVHEPTRQRLHSCAPQTVRNDKRSDDWLASEDFLPDDVDTGAWQEAESAFARLLQRLYSLGGAMAADGMNPPSSFGVTDLASLEKLDPSTLVMVASMISMQAMGDTAKSTQKALELLAERQDKLRQEDLQKFREQMDAATKDADKARKGGIFGVIFDWIVAAVDVVVGAVKVVTGVLTMNPLMIAGGIADVGAGVAGIGAAVYKTMALVDPKNAEKYEAEATKWGYAQMAFQALGMVVGFGTSVRGFMVSRSVTKAATRVMKGGAGEALTKAVKAGDDAAIGAIKQRVVSEVSYQVGTEVGKRVGKSLAQNGTRTARNLAKRGFNRMAEQFTQQMVERMVSRSFDSVVKSTGKQVAKGARVTAADVTKSFSRQIGAQGRRAIVRGMWSLSGVIRGGVVGAREITAGAIGIQRAKLQRQARDMGTEMMWLQFLMELNGDDKKRVAKRMETLSAQQGEIAASASDAVTKTGAVRIRIAASMA</sequence>
<evidence type="ECO:0000256" key="4">
    <source>
        <dbReference type="ARBA" id="ARBA00035640"/>
    </source>
</evidence>
<comment type="similarity">
    <text evidence="4">Belongs to the SctE/SipB/YopB family.</text>
</comment>
<feature type="transmembrane region" description="Helical" evidence="6">
    <location>
        <begin position="168"/>
        <end position="187"/>
    </location>
</feature>
<evidence type="ECO:0000256" key="3">
    <source>
        <dbReference type="ARBA" id="ARBA00023026"/>
    </source>
</evidence>
<gene>
    <name evidence="8" type="ORF">MB84_03425</name>
</gene>
<proteinExistence type="inferred from homology"/>
<evidence type="ECO:0000256" key="2">
    <source>
        <dbReference type="ARBA" id="ARBA00022870"/>
    </source>
</evidence>
<evidence type="ECO:0000256" key="6">
    <source>
        <dbReference type="SAM" id="Phobius"/>
    </source>
</evidence>
<keyword evidence="6" id="KW-0472">Membrane</keyword>
<accession>A0A0E3U4Z3</accession>
<comment type="subcellular location">
    <subcellularLocation>
        <location evidence="1">Host membrane</location>
    </subcellularLocation>
</comment>
<dbReference type="HOGENOM" id="CLU_042650_0_0_4"/>
<protein>
    <recommendedName>
        <fullName evidence="7">Translocator protein BipB-like C-terminal domain-containing protein</fullName>
    </recommendedName>
</protein>
<evidence type="ECO:0000256" key="1">
    <source>
        <dbReference type="ARBA" id="ARBA00004551"/>
    </source>
</evidence>
<reference evidence="8" key="1">
    <citation type="submission" date="2016-06" db="EMBL/GenBank/DDBJ databases">
        <title>Pandoraea oxalativorans DSM 23570 Genome Sequencing.</title>
        <authorList>
            <person name="Ee R."/>
            <person name="Lim Y.-L."/>
            <person name="Yong D."/>
            <person name="Yin W.-F."/>
            <person name="Chan K.-G."/>
        </authorList>
    </citation>
    <scope>NUCLEOTIDE SEQUENCE</scope>
    <source>
        <strain evidence="8">DSM 23570</strain>
    </source>
</reference>
<evidence type="ECO:0000259" key="7">
    <source>
        <dbReference type="Pfam" id="PF04888"/>
    </source>
</evidence>
<dbReference type="EMBL" id="CP011253">
    <property type="protein sequence ID" value="AKC68714.1"/>
    <property type="molecule type" value="Genomic_DNA"/>
</dbReference>
<feature type="domain" description="Translocator protein BipB-like C-terminal" evidence="7">
    <location>
        <begin position="111"/>
        <end position="291"/>
    </location>
</feature>
<name>A0A0E3U4Z3_9BURK</name>
<dbReference type="GO" id="GO:0033644">
    <property type="term" value="C:host cell membrane"/>
    <property type="evidence" value="ECO:0007669"/>
    <property type="project" value="UniProtKB-SubCell"/>
</dbReference>
<dbReference type="InterPro" id="IPR006972">
    <property type="entry name" value="BipB-like_C"/>
</dbReference>
<evidence type="ECO:0000313" key="9">
    <source>
        <dbReference type="Proteomes" id="UP000035050"/>
    </source>
</evidence>